<dbReference type="Pfam" id="PF00376">
    <property type="entry name" value="MerR"/>
    <property type="match status" value="1"/>
</dbReference>
<dbReference type="GO" id="GO:0003700">
    <property type="term" value="F:DNA-binding transcription factor activity"/>
    <property type="evidence" value="ECO:0007669"/>
    <property type="project" value="InterPro"/>
</dbReference>
<dbReference type="SUPFAM" id="SSF46955">
    <property type="entry name" value="Putative DNA-binding domain"/>
    <property type="match status" value="1"/>
</dbReference>
<dbReference type="CDD" id="cd00592">
    <property type="entry name" value="HTH_MerR-like"/>
    <property type="match status" value="1"/>
</dbReference>
<sequence length="274" mass="30137">MTYGVTIGQAAAFAGITVKTIRHYHRRGLVAEPRRDASGYRRYETAELLRLVQVRTLAEAGVPLAEIGPILDSGADEFAVALADVERRLTDRITELTSRRDTLHRLATGDRVLLPDRALALLDGAAALGFATDDLTMIREALVLFRALVPEGFDDYLAQIEQALEHPRYLALIKRMWRCGDWAPDDPRVDELAAAIADYLVAHPSLLPIPAGIQARTDGETRYAMLKHYGEEQKPVWARLTVLIETRLRSAGIEIPYQQGTGGAGSSILGVADE</sequence>
<dbReference type="KEGG" id="pmad:BAY61_24180"/>
<dbReference type="SMART" id="SM00422">
    <property type="entry name" value="HTH_MERR"/>
    <property type="match status" value="1"/>
</dbReference>
<dbReference type="Gene3D" id="1.10.1660.10">
    <property type="match status" value="1"/>
</dbReference>
<dbReference type="OrthoDB" id="4569196at2"/>
<dbReference type="RefSeq" id="WP_091807269.1">
    <property type="nucleotide sequence ID" value="NZ_CP016353.1"/>
</dbReference>
<dbReference type="PANTHER" id="PTHR30204:SF93">
    <property type="entry name" value="HTH MERR-TYPE DOMAIN-CONTAINING PROTEIN"/>
    <property type="match status" value="1"/>
</dbReference>
<dbReference type="EMBL" id="FMZE01000007">
    <property type="protein sequence ID" value="SDD33245.1"/>
    <property type="molecule type" value="Genomic_DNA"/>
</dbReference>
<keyword evidence="1 2" id="KW-0238">DNA-binding</keyword>
<dbReference type="InterPro" id="IPR009061">
    <property type="entry name" value="DNA-bd_dom_put_sf"/>
</dbReference>
<accession>A0A222VUI3</accession>
<protein>
    <submittedName>
        <fullName evidence="2">DNA-binding transcriptional regulator, MerR family</fullName>
    </submittedName>
</protein>
<dbReference type="PROSITE" id="PS50937">
    <property type="entry name" value="HTH_MERR_2"/>
    <property type="match status" value="1"/>
</dbReference>
<dbReference type="PRINTS" id="PR00040">
    <property type="entry name" value="HTHMERR"/>
</dbReference>
<organism evidence="2 3">
    <name type="scientific">Prauserella marina</name>
    <dbReference type="NCBI Taxonomy" id="530584"/>
    <lineage>
        <taxon>Bacteria</taxon>
        <taxon>Bacillati</taxon>
        <taxon>Actinomycetota</taxon>
        <taxon>Actinomycetes</taxon>
        <taxon>Pseudonocardiales</taxon>
        <taxon>Pseudonocardiaceae</taxon>
        <taxon>Prauserella</taxon>
    </lineage>
</organism>
<dbReference type="InterPro" id="IPR047057">
    <property type="entry name" value="MerR_fam"/>
</dbReference>
<dbReference type="InterPro" id="IPR000551">
    <property type="entry name" value="MerR-type_HTH_dom"/>
</dbReference>
<keyword evidence="3" id="KW-1185">Reference proteome</keyword>
<evidence type="ECO:0000313" key="2">
    <source>
        <dbReference type="EMBL" id="SDD33245.1"/>
    </source>
</evidence>
<dbReference type="AlphaFoldDB" id="A0A222VUI3"/>
<gene>
    <name evidence="2" type="ORF">SAMN05421630_107329</name>
</gene>
<evidence type="ECO:0000256" key="1">
    <source>
        <dbReference type="ARBA" id="ARBA00023125"/>
    </source>
</evidence>
<dbReference type="Proteomes" id="UP000199494">
    <property type="component" value="Unassembled WGS sequence"/>
</dbReference>
<dbReference type="GO" id="GO:0003677">
    <property type="term" value="F:DNA binding"/>
    <property type="evidence" value="ECO:0007669"/>
    <property type="project" value="UniProtKB-KW"/>
</dbReference>
<evidence type="ECO:0000313" key="3">
    <source>
        <dbReference type="Proteomes" id="UP000199494"/>
    </source>
</evidence>
<proteinExistence type="predicted"/>
<dbReference type="STRING" id="530584.SAMN05421630_107329"/>
<name>A0A222VUI3_9PSEU</name>
<reference evidence="2 3" key="1">
    <citation type="submission" date="2016-10" db="EMBL/GenBank/DDBJ databases">
        <authorList>
            <person name="de Groot N.N."/>
        </authorList>
    </citation>
    <scope>NUCLEOTIDE SEQUENCE [LARGE SCALE GENOMIC DNA]</scope>
    <source>
        <strain evidence="2 3">CGMCC 4.5506</strain>
    </source>
</reference>
<dbReference type="PANTHER" id="PTHR30204">
    <property type="entry name" value="REDOX-CYCLING DRUG-SENSING TRANSCRIPTIONAL ACTIVATOR SOXR"/>
    <property type="match status" value="1"/>
</dbReference>